<feature type="domain" description="TonB-dependent receptor plug" evidence="14">
    <location>
        <begin position="127"/>
        <end position="225"/>
    </location>
</feature>
<dbReference type="InterPro" id="IPR000531">
    <property type="entry name" value="Beta-barrel_TonB"/>
</dbReference>
<feature type="signal peptide" evidence="12">
    <location>
        <begin position="1"/>
        <end position="20"/>
    </location>
</feature>
<evidence type="ECO:0000256" key="4">
    <source>
        <dbReference type="ARBA" id="ARBA00022692"/>
    </source>
</evidence>
<dbReference type="InterPro" id="IPR008969">
    <property type="entry name" value="CarboxyPept-like_regulatory"/>
</dbReference>
<accession>A0A1I1GLZ9</accession>
<dbReference type="Pfam" id="PF07715">
    <property type="entry name" value="Plug"/>
    <property type="match status" value="1"/>
</dbReference>
<keyword evidence="2 10" id="KW-0813">Transport</keyword>
<dbReference type="Gene3D" id="2.40.170.20">
    <property type="entry name" value="TonB-dependent receptor, beta-barrel domain"/>
    <property type="match status" value="1"/>
</dbReference>
<evidence type="ECO:0000256" key="10">
    <source>
        <dbReference type="PROSITE-ProRule" id="PRU01360"/>
    </source>
</evidence>
<comment type="similarity">
    <text evidence="10 11">Belongs to the TonB-dependent receptor family.</text>
</comment>
<dbReference type="SUPFAM" id="SSF49464">
    <property type="entry name" value="Carboxypeptidase regulatory domain-like"/>
    <property type="match status" value="1"/>
</dbReference>
<evidence type="ECO:0000256" key="3">
    <source>
        <dbReference type="ARBA" id="ARBA00022452"/>
    </source>
</evidence>
<evidence type="ECO:0000256" key="1">
    <source>
        <dbReference type="ARBA" id="ARBA00004571"/>
    </source>
</evidence>
<dbReference type="GO" id="GO:0044718">
    <property type="term" value="P:siderophore transmembrane transport"/>
    <property type="evidence" value="ECO:0007669"/>
    <property type="project" value="TreeGrafter"/>
</dbReference>
<evidence type="ECO:0000256" key="12">
    <source>
        <dbReference type="SAM" id="SignalP"/>
    </source>
</evidence>
<keyword evidence="16" id="KW-1185">Reference proteome</keyword>
<dbReference type="InterPro" id="IPR037066">
    <property type="entry name" value="Plug_dom_sf"/>
</dbReference>
<dbReference type="SUPFAM" id="SSF56935">
    <property type="entry name" value="Porins"/>
    <property type="match status" value="1"/>
</dbReference>
<evidence type="ECO:0000256" key="11">
    <source>
        <dbReference type="RuleBase" id="RU003357"/>
    </source>
</evidence>
<proteinExistence type="inferred from homology"/>
<dbReference type="Pfam" id="PF00593">
    <property type="entry name" value="TonB_dep_Rec_b-barrel"/>
    <property type="match status" value="1"/>
</dbReference>
<feature type="domain" description="TonB-dependent receptor-like beta-barrel" evidence="13">
    <location>
        <begin position="302"/>
        <end position="743"/>
    </location>
</feature>
<keyword evidence="8" id="KW-0675">Receptor</keyword>
<keyword evidence="5 12" id="KW-0732">Signal</keyword>
<organism evidence="15 16">
    <name type="scientific">Flexibacter flexilis DSM 6793</name>
    <dbReference type="NCBI Taxonomy" id="927664"/>
    <lineage>
        <taxon>Bacteria</taxon>
        <taxon>Pseudomonadati</taxon>
        <taxon>Bacteroidota</taxon>
        <taxon>Cytophagia</taxon>
        <taxon>Cytophagales</taxon>
        <taxon>Flexibacteraceae</taxon>
        <taxon>Flexibacter</taxon>
    </lineage>
</organism>
<evidence type="ECO:0000256" key="7">
    <source>
        <dbReference type="ARBA" id="ARBA00023136"/>
    </source>
</evidence>
<evidence type="ECO:0000256" key="2">
    <source>
        <dbReference type="ARBA" id="ARBA00022448"/>
    </source>
</evidence>
<dbReference type="GO" id="GO:0009279">
    <property type="term" value="C:cell outer membrane"/>
    <property type="evidence" value="ECO:0007669"/>
    <property type="project" value="UniProtKB-SubCell"/>
</dbReference>
<dbReference type="Gene3D" id="2.170.130.10">
    <property type="entry name" value="TonB-dependent receptor, plug domain"/>
    <property type="match status" value="1"/>
</dbReference>
<keyword evidence="4 10" id="KW-0812">Transmembrane</keyword>
<evidence type="ECO:0000259" key="14">
    <source>
        <dbReference type="Pfam" id="PF07715"/>
    </source>
</evidence>
<dbReference type="EMBL" id="FOLE01000003">
    <property type="protein sequence ID" value="SFC12634.1"/>
    <property type="molecule type" value="Genomic_DNA"/>
</dbReference>
<evidence type="ECO:0000259" key="13">
    <source>
        <dbReference type="Pfam" id="PF00593"/>
    </source>
</evidence>
<dbReference type="PANTHER" id="PTHR30069">
    <property type="entry name" value="TONB-DEPENDENT OUTER MEMBRANE RECEPTOR"/>
    <property type="match status" value="1"/>
</dbReference>
<sequence>MRKILFVVGFILLVVIKSQAQTPNCEQVLRLKIKEAQSQTLLPNAFISLNNKNIAVSDLNGNAQIQHLCLSKRYTLEISFVGYLSQQITFLPDTLHELQIAMQPDIRSLKAVEVSTSTLHQNAPTDHISVLEKETLDQQRGLSLGQMLKAVTGVNALQTGPSIFKPVIHGLYGNRVAIEQNGVRQEGQQWGTEHAPEIDAFAASRISVVKGAGSVRYGADAPGGVILVEPAPLPQQPIAITGEANAVGITNGRVGATALRLEGRLPQYQSLAWRVQGSIKRGGNVQTPKYYLDNTGLSEAALSATAAWQKPNTNFGTEVFYSYYHTKLGIFSGSHIGNLTDLENALARPDSTFDYSFSYKINRPYQQIDHHLLKAKAFWIFPRKGKLIWQIAAQSNSRLEYDLHKPRGVPASYNKPELSFYLNTQNTNLTFDFEPIGRWTLATGLTAQHQSNYTKGLFLIPDYDGINAGGFFTALWEKDRLQAELGVRADARSLQVTNNKYAADSSLFFGGWAAATGLNYQLNDVFRFSVQSASTWRAPSVNELYSRGVHHGTASYEEGKADMQPERAWNSSITTQINHDKLLAEISFYANYIHQYIYLQPQAPQTVLTVRGAFPFFKYQQANVWFRGMDFSAEYHLTERWHLSSKISLVRAYNMTAADYLVFTPADRYQHEISYHLPSLKLLHTQETVLGINVTYVDKQWRTPATGDYAAAPAAYTLYGLRASTQWAVGKQTLGVSLSADNVLNKLYRDYLNRFRYYAYDVGRSVSLRLKWTF</sequence>
<evidence type="ECO:0000313" key="15">
    <source>
        <dbReference type="EMBL" id="SFC12634.1"/>
    </source>
</evidence>
<evidence type="ECO:0000256" key="9">
    <source>
        <dbReference type="ARBA" id="ARBA00023237"/>
    </source>
</evidence>
<comment type="subcellular location">
    <subcellularLocation>
        <location evidence="1 10">Cell outer membrane</location>
        <topology evidence="1 10">Multi-pass membrane protein</topology>
    </subcellularLocation>
</comment>
<dbReference type="AlphaFoldDB" id="A0A1I1GLZ9"/>
<dbReference type="STRING" id="927664.SAMN05421780_10314"/>
<reference evidence="15 16" key="1">
    <citation type="submission" date="2016-10" db="EMBL/GenBank/DDBJ databases">
        <authorList>
            <person name="de Groot N.N."/>
        </authorList>
    </citation>
    <scope>NUCLEOTIDE SEQUENCE [LARGE SCALE GENOMIC DNA]</scope>
    <source>
        <strain evidence="15 16">DSM 6793</strain>
    </source>
</reference>
<evidence type="ECO:0000256" key="8">
    <source>
        <dbReference type="ARBA" id="ARBA00023170"/>
    </source>
</evidence>
<dbReference type="PANTHER" id="PTHR30069:SF29">
    <property type="entry name" value="HEMOGLOBIN AND HEMOGLOBIN-HAPTOGLOBIN-BINDING PROTEIN 1-RELATED"/>
    <property type="match status" value="1"/>
</dbReference>
<feature type="chain" id="PRO_5011458267" evidence="12">
    <location>
        <begin position="21"/>
        <end position="774"/>
    </location>
</feature>
<keyword evidence="3 10" id="KW-1134">Transmembrane beta strand</keyword>
<keyword evidence="9 10" id="KW-0998">Cell outer membrane</keyword>
<dbReference type="PROSITE" id="PS52016">
    <property type="entry name" value="TONB_DEPENDENT_REC_3"/>
    <property type="match status" value="1"/>
</dbReference>
<protein>
    <submittedName>
        <fullName evidence="15">Iron complex outermembrane recepter protein</fullName>
    </submittedName>
</protein>
<evidence type="ECO:0000256" key="6">
    <source>
        <dbReference type="ARBA" id="ARBA00023077"/>
    </source>
</evidence>
<evidence type="ECO:0000313" key="16">
    <source>
        <dbReference type="Proteomes" id="UP000199514"/>
    </source>
</evidence>
<gene>
    <name evidence="15" type="ORF">SAMN05421780_10314</name>
</gene>
<dbReference type="InterPro" id="IPR012910">
    <property type="entry name" value="Plug_dom"/>
</dbReference>
<keyword evidence="6 11" id="KW-0798">TonB box</keyword>
<dbReference type="InterPro" id="IPR036942">
    <property type="entry name" value="Beta-barrel_TonB_sf"/>
</dbReference>
<name>A0A1I1GLZ9_9BACT</name>
<keyword evidence="7 10" id="KW-0472">Membrane</keyword>
<evidence type="ECO:0000256" key="5">
    <source>
        <dbReference type="ARBA" id="ARBA00022729"/>
    </source>
</evidence>
<dbReference type="Proteomes" id="UP000199514">
    <property type="component" value="Unassembled WGS sequence"/>
</dbReference>
<dbReference type="OrthoDB" id="9795928at2"/>
<dbReference type="GO" id="GO:0015344">
    <property type="term" value="F:siderophore uptake transmembrane transporter activity"/>
    <property type="evidence" value="ECO:0007669"/>
    <property type="project" value="TreeGrafter"/>
</dbReference>
<dbReference type="InterPro" id="IPR039426">
    <property type="entry name" value="TonB-dep_rcpt-like"/>
</dbReference>